<evidence type="ECO:0000259" key="2">
    <source>
        <dbReference type="Pfam" id="PF03972"/>
    </source>
</evidence>
<name>A0A3B9IG10_9PROT</name>
<accession>A0A3B9IG10</accession>
<dbReference type="AlphaFoldDB" id="A0A3B9IG10"/>
<organism evidence="4 5">
    <name type="scientific">Tistrella mobilis</name>
    <dbReference type="NCBI Taxonomy" id="171437"/>
    <lineage>
        <taxon>Bacteria</taxon>
        <taxon>Pseudomonadati</taxon>
        <taxon>Pseudomonadota</taxon>
        <taxon>Alphaproteobacteria</taxon>
        <taxon>Geminicoccales</taxon>
        <taxon>Geminicoccaceae</taxon>
        <taxon>Tistrella</taxon>
    </lineage>
</organism>
<protein>
    <submittedName>
        <fullName evidence="4">MmgE/PrpD family protein</fullName>
    </submittedName>
</protein>
<comment type="similarity">
    <text evidence="1">Belongs to the PrpD family.</text>
</comment>
<reference evidence="4 5" key="1">
    <citation type="journal article" date="2018" name="Nat. Biotechnol.">
        <title>A standardized bacterial taxonomy based on genome phylogeny substantially revises the tree of life.</title>
        <authorList>
            <person name="Parks D.H."/>
            <person name="Chuvochina M."/>
            <person name="Waite D.W."/>
            <person name="Rinke C."/>
            <person name="Skarshewski A."/>
            <person name="Chaumeil P.A."/>
            <person name="Hugenholtz P."/>
        </authorList>
    </citation>
    <scope>NUCLEOTIDE SEQUENCE [LARGE SCALE GENOMIC DNA]</scope>
    <source>
        <strain evidence="4">UBA8739</strain>
    </source>
</reference>
<evidence type="ECO:0000313" key="5">
    <source>
        <dbReference type="Proteomes" id="UP000257706"/>
    </source>
</evidence>
<dbReference type="InterPro" id="IPR045337">
    <property type="entry name" value="MmgE_PrpD_C"/>
</dbReference>
<sequence length="450" mass="46613">MMTAIDGAGGITGAFTRLLAGLGTAAIDEEAATVARQCLLDWIGVSLAGRHEPLVDILVETAREEGGGGHLPLPGRPETLPLTQAVTVTGAMSHALDYDDVHLAMQGHPSVAVIPAAWALALAEGRDGGALIRAIVGGFEIACRTGLLMGPSHYARGWHATGTVGSFGAMAASALLLGLDEHRIAHGFGIAGTQAAGLKAVFGTMSKPLHAGRAAANGLTAARLAARGFTSHPDILGASQGFGDTQSDGLNPAAALAPAPGFMIRDTLFKYHAACYLTHSAIEAVHSLGRIDPDTVRRATVRVDPGHLRVCNIPAPATGLEMKFSLRMTAALALAGEDTAREALFADATAARPDLVRLRDAVTVEPRTAPSSTLSEIEVELADGATCRAAFDVGVPAADLDRQWQRLSAKFLGLARPVLGEARSREVLGRVRELDACTDLGPLARLLTAS</sequence>
<evidence type="ECO:0000313" key="4">
    <source>
        <dbReference type="EMBL" id="HAE46628.1"/>
    </source>
</evidence>
<dbReference type="Gene3D" id="3.30.1330.120">
    <property type="entry name" value="2-methylcitrate dehydratase PrpD"/>
    <property type="match status" value="1"/>
</dbReference>
<gene>
    <name evidence="4" type="ORF">DCK97_04335</name>
</gene>
<evidence type="ECO:0000259" key="3">
    <source>
        <dbReference type="Pfam" id="PF19305"/>
    </source>
</evidence>
<proteinExistence type="inferred from homology"/>
<dbReference type="InterPro" id="IPR045336">
    <property type="entry name" value="MmgE_PrpD_N"/>
</dbReference>
<dbReference type="SUPFAM" id="SSF103378">
    <property type="entry name" value="2-methylcitrate dehydratase PrpD"/>
    <property type="match status" value="1"/>
</dbReference>
<dbReference type="PANTHER" id="PTHR16943">
    <property type="entry name" value="2-METHYLCITRATE DEHYDRATASE-RELATED"/>
    <property type="match status" value="1"/>
</dbReference>
<dbReference type="InterPro" id="IPR042188">
    <property type="entry name" value="MmgE/PrpD_sf_2"/>
</dbReference>
<feature type="domain" description="MmgE/PrpD N-terminal" evidence="2">
    <location>
        <begin position="15"/>
        <end position="249"/>
    </location>
</feature>
<evidence type="ECO:0000256" key="1">
    <source>
        <dbReference type="ARBA" id="ARBA00006174"/>
    </source>
</evidence>
<dbReference type="Pfam" id="PF19305">
    <property type="entry name" value="MmgE_PrpD_C"/>
    <property type="match status" value="1"/>
</dbReference>
<dbReference type="EMBL" id="DMAI01000070">
    <property type="protein sequence ID" value="HAE46628.1"/>
    <property type="molecule type" value="Genomic_DNA"/>
</dbReference>
<dbReference type="PANTHER" id="PTHR16943:SF8">
    <property type="entry name" value="2-METHYLCITRATE DEHYDRATASE"/>
    <property type="match status" value="1"/>
</dbReference>
<comment type="caution">
    <text evidence="4">The sequence shown here is derived from an EMBL/GenBank/DDBJ whole genome shotgun (WGS) entry which is preliminary data.</text>
</comment>
<dbReference type="Pfam" id="PF03972">
    <property type="entry name" value="MmgE_PrpD_N"/>
    <property type="match status" value="1"/>
</dbReference>
<dbReference type="Proteomes" id="UP000257706">
    <property type="component" value="Unassembled WGS sequence"/>
</dbReference>
<dbReference type="InterPro" id="IPR036148">
    <property type="entry name" value="MmgE/PrpD_sf"/>
</dbReference>
<dbReference type="InterPro" id="IPR005656">
    <property type="entry name" value="MmgE_PrpD"/>
</dbReference>
<dbReference type="GO" id="GO:0016829">
    <property type="term" value="F:lyase activity"/>
    <property type="evidence" value="ECO:0007669"/>
    <property type="project" value="InterPro"/>
</dbReference>
<feature type="domain" description="MmgE/PrpD C-terminal" evidence="3">
    <location>
        <begin position="272"/>
        <end position="428"/>
    </location>
</feature>
<dbReference type="InterPro" id="IPR042183">
    <property type="entry name" value="MmgE/PrpD_sf_1"/>
</dbReference>
<dbReference type="Gene3D" id="1.10.4100.10">
    <property type="entry name" value="2-methylcitrate dehydratase PrpD"/>
    <property type="match status" value="1"/>
</dbReference>